<name>A0A250KWU4_9GAMM</name>
<organism evidence="1 2">
    <name type="scientific">Methylocaldum marinum</name>
    <dbReference type="NCBI Taxonomy" id="1432792"/>
    <lineage>
        <taxon>Bacteria</taxon>
        <taxon>Pseudomonadati</taxon>
        <taxon>Pseudomonadota</taxon>
        <taxon>Gammaproteobacteria</taxon>
        <taxon>Methylococcales</taxon>
        <taxon>Methylococcaceae</taxon>
        <taxon>Methylocaldum</taxon>
    </lineage>
</organism>
<dbReference type="Proteomes" id="UP000266313">
    <property type="component" value="Chromosome"/>
</dbReference>
<evidence type="ECO:0000313" key="1">
    <source>
        <dbReference type="EMBL" id="BBA34239.1"/>
    </source>
</evidence>
<dbReference type="EMBL" id="AP017928">
    <property type="protein sequence ID" value="BBA34239.1"/>
    <property type="molecule type" value="Genomic_DNA"/>
</dbReference>
<keyword evidence="2" id="KW-1185">Reference proteome</keyword>
<sequence length="81" mass="8761">MKHPEKRLLDVRECAAGGALGRVVSRWTVFIPVYGRSRADRESFPIANGVFGSAEATLPDAVLRSSVFVGKGLPTYDRAAL</sequence>
<protein>
    <submittedName>
        <fullName evidence="1">Uncharacterized protein</fullName>
    </submittedName>
</protein>
<reference evidence="1 2" key="1">
    <citation type="submission" date="2016-12" db="EMBL/GenBank/DDBJ databases">
        <title>Genome sequencing of Methylocaldum marinum.</title>
        <authorList>
            <person name="Takeuchi M."/>
            <person name="Kamagata Y."/>
            <person name="Hiraoka S."/>
            <person name="Oshima K."/>
            <person name="Hattori M."/>
            <person name="Iwasaki W."/>
        </authorList>
    </citation>
    <scope>NUCLEOTIDE SEQUENCE [LARGE SCALE GENOMIC DNA]</scope>
    <source>
        <strain evidence="1 2">S8</strain>
    </source>
</reference>
<accession>A0A250KWU4</accession>
<proteinExistence type="predicted"/>
<dbReference type="KEGG" id="mmai:sS8_2287"/>
<gene>
    <name evidence="1" type="ORF">sS8_2287</name>
</gene>
<evidence type="ECO:0000313" key="2">
    <source>
        <dbReference type="Proteomes" id="UP000266313"/>
    </source>
</evidence>
<dbReference type="RefSeq" id="WP_170161040.1">
    <property type="nucleotide sequence ID" value="NZ_AP017928.1"/>
</dbReference>
<dbReference type="AlphaFoldDB" id="A0A250KWU4"/>